<reference evidence="4" key="1">
    <citation type="submission" date="2018-08" db="EMBL/GenBank/DDBJ databases">
        <authorList>
            <person name="Rossello M."/>
        </authorList>
    </citation>
    <scope>NUCLEOTIDE SEQUENCE [LARGE SCALE GENOMIC DNA]</scope>
    <source>
        <strain evidence="4">cv. Chinese Spring</strain>
    </source>
</reference>
<keyword evidence="3" id="KW-0732">Signal</keyword>
<evidence type="ECO:0008006" key="6">
    <source>
        <dbReference type="Google" id="ProtNLM"/>
    </source>
</evidence>
<evidence type="ECO:0000313" key="5">
    <source>
        <dbReference type="Proteomes" id="UP000019116"/>
    </source>
</evidence>
<keyword evidence="2" id="KW-0472">Membrane</keyword>
<proteinExistence type="predicted"/>
<evidence type="ECO:0000256" key="1">
    <source>
        <dbReference type="SAM" id="MobiDB-lite"/>
    </source>
</evidence>
<name>A0A3B5YR26_WHEAT</name>
<feature type="chain" id="PRO_5043169956" description="Ubiquitin-like protease family profile domain-containing protein" evidence="3">
    <location>
        <begin position="18"/>
        <end position="910"/>
    </location>
</feature>
<dbReference type="Proteomes" id="UP000019116">
    <property type="component" value="Chromosome 1B"/>
</dbReference>
<dbReference type="PaxDb" id="4565-Traes_1BS_D8AED68B0.3"/>
<feature type="signal peptide" evidence="3">
    <location>
        <begin position="1"/>
        <end position="17"/>
    </location>
</feature>
<organism evidence="4">
    <name type="scientific">Triticum aestivum</name>
    <name type="common">Wheat</name>
    <dbReference type="NCBI Taxonomy" id="4565"/>
    <lineage>
        <taxon>Eukaryota</taxon>
        <taxon>Viridiplantae</taxon>
        <taxon>Streptophyta</taxon>
        <taxon>Embryophyta</taxon>
        <taxon>Tracheophyta</taxon>
        <taxon>Spermatophyta</taxon>
        <taxon>Magnoliopsida</taxon>
        <taxon>Liliopsida</taxon>
        <taxon>Poales</taxon>
        <taxon>Poaceae</taxon>
        <taxon>BOP clade</taxon>
        <taxon>Pooideae</taxon>
        <taxon>Triticodae</taxon>
        <taxon>Triticeae</taxon>
        <taxon>Triticinae</taxon>
        <taxon>Triticum</taxon>
    </lineage>
</organism>
<dbReference type="Gramene" id="TraesCS1B02G005100.3">
    <property type="protein sequence ID" value="TraesCS1B02G005100.3"/>
    <property type="gene ID" value="TraesCS1B02G005100"/>
</dbReference>
<feature type="compositionally biased region" description="Polar residues" evidence="1">
    <location>
        <begin position="707"/>
        <end position="721"/>
    </location>
</feature>
<feature type="region of interest" description="Disordered" evidence="1">
    <location>
        <begin position="707"/>
        <end position="746"/>
    </location>
</feature>
<dbReference type="EnsemblPlants" id="TraesCS1B02G005100.3">
    <property type="protein sequence ID" value="TraesCS1B02G005100.3"/>
    <property type="gene ID" value="TraesCS1B02G005100"/>
</dbReference>
<dbReference type="AlphaFoldDB" id="A0A3B5YR26"/>
<feature type="transmembrane region" description="Helical" evidence="2">
    <location>
        <begin position="891"/>
        <end position="909"/>
    </location>
</feature>
<keyword evidence="2" id="KW-0812">Transmembrane</keyword>
<dbReference type="Gramene" id="TraesSTA1B03G00181710.1">
    <property type="protein sequence ID" value="TraesSTA1B03G00181710.1"/>
    <property type="gene ID" value="TraesSTA1B03G00181710"/>
</dbReference>
<evidence type="ECO:0000313" key="4">
    <source>
        <dbReference type="EnsemblPlants" id="TraesCS1B02G005100.3"/>
    </source>
</evidence>
<evidence type="ECO:0000256" key="3">
    <source>
        <dbReference type="SAM" id="SignalP"/>
    </source>
</evidence>
<dbReference type="PANTHER" id="PTHR34835">
    <property type="entry name" value="OS07G0283600 PROTEIN-RELATED"/>
    <property type="match status" value="1"/>
</dbReference>
<dbReference type="PANTHER" id="PTHR34835:SF60">
    <property type="entry name" value="OS10G0490300 PROTEIN"/>
    <property type="match status" value="1"/>
</dbReference>
<sequence length="910" mass="101286">MKLLCLMILQKMVLILCVSPDLSRDEGEFDKALLKFYLNQKVKCLKRKLSSASRRNVRQKQSTYFPTCSTFTRYSGKFFSGVVAGMCPRYQNVIQTYGMGYLLNFVRTEVPLRLVKWLASRFDVPSSEFQFERKFIPMTKYDIHNILDLPVDGEPLVSDPESGRDFILSHFNVSSIPPVSFFANKLKSTEVELSDEDIFICFMIVALSSFLCPNSSLSPSPKYLHIFRDCSSLCNYDLSGYVYEWLLSSIKKFKNSTKVASKRSVTFGGCHYAFVVCYLDQLNFGLHSVPDVKPWILAWRGNKVKQFSELDRNNSRSYGKRPLKRLFAPVNPQKSIEKSSASKDGDVPLCSDMLFEMNVQKSFGARFGFEAAQVVINLVQSRNKDKPKLFVEWSQSLVIDVLECLSLSTLNAKSVPIPKVYSSEGHSLNKFSFGAKSVSIQSFIGERKCETVVEKSSPEVQQQIPNLNEASPFVSGVVSVGGFHNPVVLSSSSRAPKVCDEGVVNEANVEAAIPVADLSSIKSPSHSIGISPSTTRCAIPVVGSTLEPSAGLIKKCEPKSDDNGFQRPTFAQLNRTLSVQSNGDVTNGEPNDKEVDNSFGEPSPLVPIRLSQRFHNALGDVECSQYVVERFMNSLDPRNYEDCVEMAALPNFKVSKSTHCSSHPTNEVKELQDDIQIVGTSSFAARCQQLSRSNDVAYNKLKNFTAPQSTSCNPRKQQAISSPEVEILSSGSAPRPPSAAPVPKAHAQSSIVLSGSSHGHVPRRMIVPGRYTSDPYVAQGNKFPVANQERRHHLAMVEIGTHETWCKFEAIRYDRAYCSYRNLATLKSKEDVDNFLILCVCRYLFKQSHPSASKKHFFFSYIGETILSGVNIEIVANAFHGANSAFAMWRSNLLFFLLLGISTGLLSLFA</sequence>
<dbReference type="OrthoDB" id="588867at2759"/>
<protein>
    <recommendedName>
        <fullName evidence="6">Ubiquitin-like protease family profile domain-containing protein</fullName>
    </recommendedName>
</protein>
<keyword evidence="2" id="KW-1133">Transmembrane helix</keyword>
<reference evidence="4" key="2">
    <citation type="submission" date="2018-10" db="UniProtKB">
        <authorList>
            <consortium name="EnsemblPlants"/>
        </authorList>
    </citation>
    <scope>IDENTIFICATION</scope>
</reference>
<dbReference type="Gramene" id="TraesCS1B03G0011000.3">
    <property type="protein sequence ID" value="TraesCS1B03G0011000.3.CDS"/>
    <property type="gene ID" value="TraesCS1B03G0011000"/>
</dbReference>
<dbReference type="STRING" id="4565.A0A3B5YR26"/>
<accession>A0A3B5YR26</accession>
<evidence type="ECO:0000256" key="2">
    <source>
        <dbReference type="SAM" id="Phobius"/>
    </source>
</evidence>
<keyword evidence="5" id="KW-1185">Reference proteome</keyword>